<comment type="caution">
    <text evidence="4">The sequence shown here is derived from an EMBL/GenBank/DDBJ whole genome shotgun (WGS) entry which is preliminary data.</text>
</comment>
<dbReference type="Pfam" id="PF02449">
    <property type="entry name" value="Glyco_hydro_42"/>
    <property type="match status" value="1"/>
</dbReference>
<feature type="domain" description="Glycoside hydrolase family 42 N-terminal" evidence="3">
    <location>
        <begin position="407"/>
        <end position="572"/>
    </location>
</feature>
<dbReference type="InterPro" id="IPR013529">
    <property type="entry name" value="Glyco_hydro_42_N"/>
</dbReference>
<dbReference type="GO" id="GO:0009341">
    <property type="term" value="C:beta-galactosidase complex"/>
    <property type="evidence" value="ECO:0007669"/>
    <property type="project" value="InterPro"/>
</dbReference>
<evidence type="ECO:0000256" key="1">
    <source>
        <dbReference type="ARBA" id="ARBA00022801"/>
    </source>
</evidence>
<dbReference type="Gene3D" id="3.20.20.80">
    <property type="entry name" value="Glycosidases"/>
    <property type="match status" value="1"/>
</dbReference>
<name>A0A1E3UN27_9FIRM</name>
<dbReference type="AlphaFoldDB" id="A0A1E3UN27"/>
<dbReference type="GO" id="GO:0004565">
    <property type="term" value="F:beta-galactosidase activity"/>
    <property type="evidence" value="ECO:0007669"/>
    <property type="project" value="InterPro"/>
</dbReference>
<evidence type="ECO:0000313" key="4">
    <source>
        <dbReference type="EMBL" id="ODR55041.1"/>
    </source>
</evidence>
<dbReference type="EMBL" id="MEHA01000002">
    <property type="protein sequence ID" value="ODR55041.1"/>
    <property type="molecule type" value="Genomic_DNA"/>
</dbReference>
<protein>
    <recommendedName>
        <fullName evidence="3">Glycoside hydrolase family 42 N-terminal domain-containing protein</fullName>
    </recommendedName>
</protein>
<evidence type="ECO:0000313" key="5">
    <source>
        <dbReference type="Proteomes" id="UP000094271"/>
    </source>
</evidence>
<keyword evidence="2" id="KW-0326">Glycosidase</keyword>
<dbReference type="InterPro" id="IPR017853">
    <property type="entry name" value="GH"/>
</dbReference>
<sequence length="706" mass="81098">MRQPSDVQENPWFPACTSGRFIARRNKTAPETGGWEKTMKIDLGQVQARDAEILEAAEEGCTVLLGAGGGGITLPQVKGTKERYLVGDVEVLEDHSVAMMFRCFLPGEEKERLFMRFGILPRFRTRICLDLDLLDNRTIFTNRTPGTLKLVVHGHRIRREEAARFELGMDEMFHDVKVRFENFFMTDTEPEDFPIPQKKMVDEFGQWKEKEWSGKIHSLEELKERYHSLEGASAYPFPGWNSWGGDSSRKLKEGTGYFSTFKSEDGRWHLTDPDGCDYFSLGPCGTRAGEWGRIDSFEGCCDWLPQEDPDYAEFFQEGTTRRTAYMPLDHFKMANFSGMNLKKVYGAQWKEKWEEISCHILMNNGINSQGNFPGLGVNDGNSKMAYVRELPGFPVTDTLIFRDFPDVLSPEYRERSETYAGQLEEWKEDPWLIGYFLRNEPEFNFVENLAIADEVLRNPAQTYCRKGLIAFLQEKYTSIDALNQVWGTGFGGFEELEKPIADCSARYPGSEKDIREFSGRLITEYIRIPAQACRAVDPNHLNLGLRWSKAYNADMMKGWEYFDVFSINCYDFDPTRDMDFVKNAGVDLPILLGEYHCGALDRGLTATGLKGVANQEERGVMWRKFVEKVAAHPYGVAAHWFQYNDQFCLGRYDGENYQIGMVDVCMQPYPELMEAVRETSRVLYQVKNGEKEPYDRSPRPIPMIGY</sequence>
<accession>A0A1E3UN27</accession>
<evidence type="ECO:0000256" key="2">
    <source>
        <dbReference type="ARBA" id="ARBA00023295"/>
    </source>
</evidence>
<keyword evidence="1" id="KW-0378">Hydrolase</keyword>
<dbReference type="SUPFAM" id="SSF51445">
    <property type="entry name" value="(Trans)glycosidases"/>
    <property type="match status" value="1"/>
</dbReference>
<gene>
    <name evidence="4" type="ORF">BEI59_03715</name>
</gene>
<proteinExistence type="predicted"/>
<organism evidence="4 5">
    <name type="scientific">Eisenbergiella tayi</name>
    <dbReference type="NCBI Taxonomy" id="1432052"/>
    <lineage>
        <taxon>Bacteria</taxon>
        <taxon>Bacillati</taxon>
        <taxon>Bacillota</taxon>
        <taxon>Clostridia</taxon>
        <taxon>Lachnospirales</taxon>
        <taxon>Lachnospiraceae</taxon>
        <taxon>Eisenbergiella</taxon>
    </lineage>
</organism>
<dbReference type="Proteomes" id="UP000094271">
    <property type="component" value="Unassembled WGS sequence"/>
</dbReference>
<dbReference type="GO" id="GO:0005975">
    <property type="term" value="P:carbohydrate metabolic process"/>
    <property type="evidence" value="ECO:0007669"/>
    <property type="project" value="InterPro"/>
</dbReference>
<reference evidence="4 5" key="1">
    <citation type="submission" date="2016-08" db="EMBL/GenBank/DDBJ databases">
        <authorList>
            <person name="Seilhamer J.J."/>
        </authorList>
    </citation>
    <scope>NUCLEOTIDE SEQUENCE [LARGE SCALE GENOMIC DNA]</scope>
    <source>
        <strain evidence="4 5">NML150140-1</strain>
    </source>
</reference>
<evidence type="ECO:0000259" key="3">
    <source>
        <dbReference type="Pfam" id="PF02449"/>
    </source>
</evidence>